<dbReference type="AlphaFoldDB" id="A0A5M8FT67"/>
<dbReference type="InterPro" id="IPR007115">
    <property type="entry name" value="6-PTP_synth/QueD"/>
</dbReference>
<dbReference type="Pfam" id="PF01242">
    <property type="entry name" value="PTPS"/>
    <property type="match status" value="3"/>
</dbReference>
<name>A0A5M8FT67_9GAMM</name>
<organism evidence="11 12">
    <name type="scientific">Thiohalocapsa marina</name>
    <dbReference type="NCBI Taxonomy" id="424902"/>
    <lineage>
        <taxon>Bacteria</taxon>
        <taxon>Pseudomonadati</taxon>
        <taxon>Pseudomonadota</taxon>
        <taxon>Gammaproteobacteria</taxon>
        <taxon>Chromatiales</taxon>
        <taxon>Chromatiaceae</taxon>
        <taxon>Thiohalocapsa</taxon>
    </lineage>
</organism>
<dbReference type="GO" id="GO:0046872">
    <property type="term" value="F:metal ion binding"/>
    <property type="evidence" value="ECO:0007669"/>
    <property type="project" value="UniProtKB-KW"/>
</dbReference>
<dbReference type="RefSeq" id="WP_150090514.1">
    <property type="nucleotide sequence ID" value="NZ_VWXX01000003.1"/>
</dbReference>
<comment type="similarity">
    <text evidence="3">Belongs to the PTPS family. QueD subfamily.</text>
</comment>
<dbReference type="Proteomes" id="UP000322981">
    <property type="component" value="Unassembled WGS sequence"/>
</dbReference>
<evidence type="ECO:0000256" key="2">
    <source>
        <dbReference type="ARBA" id="ARBA00005061"/>
    </source>
</evidence>
<dbReference type="PANTHER" id="PTHR12589">
    <property type="entry name" value="PYRUVOYL TETRAHYDROBIOPTERIN SYNTHASE"/>
    <property type="match status" value="1"/>
</dbReference>
<dbReference type="SUPFAM" id="SSF55620">
    <property type="entry name" value="Tetrahydrobiopterin biosynthesis enzymes-like"/>
    <property type="match status" value="3"/>
</dbReference>
<evidence type="ECO:0000256" key="6">
    <source>
        <dbReference type="ARBA" id="ARBA00022723"/>
    </source>
</evidence>
<dbReference type="InterPro" id="IPR038418">
    <property type="entry name" value="6-PTP_synth/QueD_sf"/>
</dbReference>
<dbReference type="GO" id="GO:0070497">
    <property type="term" value="F:6-carboxytetrahydropterin synthase activity"/>
    <property type="evidence" value="ECO:0007669"/>
    <property type="project" value="UniProtKB-EC"/>
</dbReference>
<keyword evidence="12" id="KW-1185">Reference proteome</keyword>
<evidence type="ECO:0000256" key="4">
    <source>
        <dbReference type="ARBA" id="ARBA00012982"/>
    </source>
</evidence>
<comment type="pathway">
    <text evidence="2">Purine metabolism; 7-cyano-7-deazaguanine biosynthesis.</text>
</comment>
<dbReference type="OrthoDB" id="9804698at2"/>
<evidence type="ECO:0000256" key="8">
    <source>
        <dbReference type="ARBA" id="ARBA00023239"/>
    </source>
</evidence>
<keyword evidence="7" id="KW-0862">Zinc</keyword>
<protein>
    <recommendedName>
        <fullName evidence="5">6-carboxy-5,6,7,8-tetrahydropterin synthase</fullName>
        <ecNumber evidence="4">4.1.2.50</ecNumber>
    </recommendedName>
    <alternativeName>
        <fullName evidence="9">Queuosine biosynthesis protein QueD</fullName>
    </alternativeName>
</protein>
<dbReference type="EMBL" id="VWXX01000003">
    <property type="protein sequence ID" value="KAA6186992.1"/>
    <property type="molecule type" value="Genomic_DNA"/>
</dbReference>
<evidence type="ECO:0000256" key="9">
    <source>
        <dbReference type="ARBA" id="ARBA00031449"/>
    </source>
</evidence>
<keyword evidence="6" id="KW-0479">Metal-binding</keyword>
<dbReference type="EC" id="4.1.2.50" evidence="4"/>
<accession>A0A5M8FT67</accession>
<comment type="catalytic activity">
    <reaction evidence="10">
        <text>7,8-dihydroneopterin 3'-triphosphate + H2O = 6-carboxy-5,6,7,8-tetrahydropterin + triphosphate + acetaldehyde + 2 H(+)</text>
        <dbReference type="Rhea" id="RHEA:27966"/>
        <dbReference type="ChEBI" id="CHEBI:15343"/>
        <dbReference type="ChEBI" id="CHEBI:15377"/>
        <dbReference type="ChEBI" id="CHEBI:15378"/>
        <dbReference type="ChEBI" id="CHEBI:18036"/>
        <dbReference type="ChEBI" id="CHEBI:58462"/>
        <dbReference type="ChEBI" id="CHEBI:61032"/>
        <dbReference type="EC" id="4.1.2.50"/>
    </reaction>
</comment>
<evidence type="ECO:0000256" key="5">
    <source>
        <dbReference type="ARBA" id="ARBA00018141"/>
    </source>
</evidence>
<dbReference type="PANTHER" id="PTHR12589:SF7">
    <property type="entry name" value="6-PYRUVOYL TETRAHYDROBIOPTERIN SYNTHASE"/>
    <property type="match status" value="1"/>
</dbReference>
<evidence type="ECO:0000256" key="7">
    <source>
        <dbReference type="ARBA" id="ARBA00022833"/>
    </source>
</evidence>
<keyword evidence="8" id="KW-0456">Lyase</keyword>
<evidence type="ECO:0000256" key="3">
    <source>
        <dbReference type="ARBA" id="ARBA00008900"/>
    </source>
</evidence>
<comment type="caution">
    <text evidence="11">The sequence shown here is derived from an EMBL/GenBank/DDBJ whole genome shotgun (WGS) entry which is preliminary data.</text>
</comment>
<evidence type="ECO:0000313" key="12">
    <source>
        <dbReference type="Proteomes" id="UP000322981"/>
    </source>
</evidence>
<gene>
    <name evidence="11" type="ORF">F2Q65_03640</name>
</gene>
<sequence>MTEHLYHSASATFEAALRVPILPPEHRSRRLHGHSYRVRVQAELSDGWAPFAGAETDALQQALAEAVAPLDYAELNAEVPVPTDENLARWIRRRLAGRVPGVRAVGVRSTADTGVDLDAADHAHLWHRFRFEAAHRLPRVPAGHPCGRMHGHGFEVILHADQDLAGADMGIDFDVIAAAWAPLADVLHHACLNDLPGLENPTSELLSQWIWQRLRRELPALSWVSVYETATAGCHYDGKHYRIWKDLRFESALRLIQAPEGDGRRRLHGHSYLLRLHLVAPLDEVLGWTVDYGDVKALFKPVYARLDHHRLDELPGLEQADPGRLARWIRSQAVEPLPQLARIDLQQTPGCGAMLCWGDLGPALPT</sequence>
<dbReference type="UniPathway" id="UPA00391"/>
<evidence type="ECO:0000313" key="11">
    <source>
        <dbReference type="EMBL" id="KAA6186992.1"/>
    </source>
</evidence>
<evidence type="ECO:0000256" key="10">
    <source>
        <dbReference type="ARBA" id="ARBA00048807"/>
    </source>
</evidence>
<proteinExistence type="inferred from homology"/>
<dbReference type="Gene3D" id="3.30.479.10">
    <property type="entry name" value="6-pyruvoyl tetrahydropterin synthase/QueD"/>
    <property type="match status" value="3"/>
</dbReference>
<reference evidence="11 12" key="1">
    <citation type="submission" date="2019-09" db="EMBL/GenBank/DDBJ databases">
        <title>Whole-genome sequence of the purple sulfur bacterium Thiohalocapsa marina DSM 19078.</title>
        <authorList>
            <person name="Kyndt J.A."/>
            <person name="Meyer T.E."/>
        </authorList>
    </citation>
    <scope>NUCLEOTIDE SEQUENCE [LARGE SCALE GENOMIC DNA]</scope>
    <source>
        <strain evidence="11 12">DSM 19078</strain>
    </source>
</reference>
<comment type="cofactor">
    <cofactor evidence="1">
        <name>Zn(2+)</name>
        <dbReference type="ChEBI" id="CHEBI:29105"/>
    </cofactor>
</comment>
<evidence type="ECO:0000256" key="1">
    <source>
        <dbReference type="ARBA" id="ARBA00001947"/>
    </source>
</evidence>